<organism evidence="1 2">
    <name type="scientific">Leptolyngbya iicbica LK</name>
    <dbReference type="NCBI Taxonomy" id="2294035"/>
    <lineage>
        <taxon>Bacteria</taxon>
        <taxon>Bacillati</taxon>
        <taxon>Cyanobacteriota</taxon>
        <taxon>Cyanophyceae</taxon>
        <taxon>Leptolyngbyales</taxon>
        <taxon>Leptolyngbyaceae</taxon>
        <taxon>Leptolyngbya group</taxon>
        <taxon>Leptolyngbya</taxon>
        <taxon>Leptolyngbya iicbica</taxon>
    </lineage>
</organism>
<evidence type="ECO:0000313" key="1">
    <source>
        <dbReference type="EMBL" id="RZM74433.1"/>
    </source>
</evidence>
<proteinExistence type="predicted"/>
<dbReference type="AlphaFoldDB" id="A0A4Q7DZS4"/>
<sequence length="220" mass="23821">MQTGFSLSTIGFAGLLVGSLGLAGCPSLHRLAESPSSSAQALPVVQSGPTQVAIATAPPTAIAYDICGEIDDWQRPSLEEQTTALQENPRYGEALATEPLQSLFEKFWHESLITFTTYGLSARTEPIYLSGVWTGIDEMSACYEGDRPTAINAGERAEMWLIGYQVVDFTWTGDQYQMTVEPTTTGLRFLQFERVESAATLPLVVLENTGATLTVATGDW</sequence>
<accession>A0A4Q7DZS4</accession>
<name>A0A4Q7DZS4_9CYAN</name>
<dbReference type="EMBL" id="QVFV01000013">
    <property type="protein sequence ID" value="RZM74433.1"/>
    <property type="molecule type" value="Genomic_DNA"/>
</dbReference>
<dbReference type="OrthoDB" id="513964at2"/>
<comment type="caution">
    <text evidence="1">The sequence shown here is derived from an EMBL/GenBank/DDBJ whole genome shotgun (WGS) entry which is preliminary data.</text>
</comment>
<reference evidence="1 2" key="1">
    <citation type="submission" date="2018-11" db="EMBL/GenBank/DDBJ databases">
        <title>Whole genome sequencing of an environmental sample.</title>
        <authorList>
            <person name="Sarangi A.N."/>
            <person name="Singh D."/>
            <person name="Tripathy S."/>
        </authorList>
    </citation>
    <scope>NUCLEOTIDE SEQUENCE [LARGE SCALE GENOMIC DNA]</scope>
    <source>
        <strain evidence="1 2">Lakshadweep</strain>
    </source>
</reference>
<evidence type="ECO:0000313" key="2">
    <source>
        <dbReference type="Proteomes" id="UP000292459"/>
    </source>
</evidence>
<keyword evidence="2" id="KW-1185">Reference proteome</keyword>
<dbReference type="Proteomes" id="UP000292459">
    <property type="component" value="Unassembled WGS sequence"/>
</dbReference>
<dbReference type="RefSeq" id="WP_130199585.1">
    <property type="nucleotide sequence ID" value="NZ_QVFV01000013.1"/>
</dbReference>
<gene>
    <name evidence="1" type="ORF">DYY88_23515</name>
</gene>
<protein>
    <submittedName>
        <fullName evidence="1">Uncharacterized protein</fullName>
    </submittedName>
</protein>